<proteinExistence type="predicted"/>
<evidence type="ECO:0000313" key="2">
    <source>
        <dbReference type="EMBL" id="GAA2611496.1"/>
    </source>
</evidence>
<accession>A0ABN3Q2X2</accession>
<reference evidence="2 3" key="1">
    <citation type="journal article" date="2019" name="Int. J. Syst. Evol. Microbiol.">
        <title>The Global Catalogue of Microorganisms (GCM) 10K type strain sequencing project: providing services to taxonomists for standard genome sequencing and annotation.</title>
        <authorList>
            <consortium name="The Broad Institute Genomics Platform"/>
            <consortium name="The Broad Institute Genome Sequencing Center for Infectious Disease"/>
            <person name="Wu L."/>
            <person name="Ma J."/>
        </authorList>
    </citation>
    <scope>NUCLEOTIDE SEQUENCE [LARGE SCALE GENOMIC DNA]</scope>
    <source>
        <strain evidence="2 3">JCM 16373</strain>
    </source>
</reference>
<keyword evidence="3" id="KW-1185">Reference proteome</keyword>
<name>A0ABN3Q2X2_9ACTN</name>
<sequence>MAVLALVAGVVLGVGTWRTYVAESAGANGESGEDQGRALVKPKEMIKPVEVAAGASPHRAGARRSAGVRGRMMPLRESAACR</sequence>
<dbReference type="EMBL" id="BAAARJ010000007">
    <property type="protein sequence ID" value="GAA2611496.1"/>
    <property type="molecule type" value="Genomic_DNA"/>
</dbReference>
<protein>
    <submittedName>
        <fullName evidence="2">Uncharacterized protein</fullName>
    </submittedName>
</protein>
<feature type="region of interest" description="Disordered" evidence="1">
    <location>
        <begin position="52"/>
        <end position="82"/>
    </location>
</feature>
<dbReference type="Proteomes" id="UP001501447">
    <property type="component" value="Unassembled WGS sequence"/>
</dbReference>
<evidence type="ECO:0000256" key="1">
    <source>
        <dbReference type="SAM" id="MobiDB-lite"/>
    </source>
</evidence>
<comment type="caution">
    <text evidence="2">The sequence shown here is derived from an EMBL/GenBank/DDBJ whole genome shotgun (WGS) entry which is preliminary data.</text>
</comment>
<gene>
    <name evidence="2" type="ORF">GCM10009863_26410</name>
</gene>
<organism evidence="2 3">
    <name type="scientific">Streptomyces axinellae</name>
    <dbReference type="NCBI Taxonomy" id="552788"/>
    <lineage>
        <taxon>Bacteria</taxon>
        <taxon>Bacillati</taxon>
        <taxon>Actinomycetota</taxon>
        <taxon>Actinomycetes</taxon>
        <taxon>Kitasatosporales</taxon>
        <taxon>Streptomycetaceae</taxon>
        <taxon>Streptomyces</taxon>
    </lineage>
</organism>
<evidence type="ECO:0000313" key="3">
    <source>
        <dbReference type="Proteomes" id="UP001501447"/>
    </source>
</evidence>